<dbReference type="PRINTS" id="PR00024">
    <property type="entry name" value="HOMEOBOX"/>
</dbReference>
<dbReference type="PANTHER" id="PTHR24332:SF9">
    <property type="entry name" value="HOMEOTIC PROTEIN CAUDAL"/>
    <property type="match status" value="1"/>
</dbReference>
<feature type="DNA-binding region" description="Homeobox" evidence="7">
    <location>
        <begin position="215"/>
        <end position="274"/>
    </location>
</feature>
<dbReference type="GO" id="GO:0009887">
    <property type="term" value="P:animal organ morphogenesis"/>
    <property type="evidence" value="ECO:0007669"/>
    <property type="project" value="TreeGrafter"/>
</dbReference>
<dbReference type="CDD" id="cd00086">
    <property type="entry name" value="homeodomain"/>
    <property type="match status" value="1"/>
</dbReference>
<dbReference type="InterPro" id="IPR047152">
    <property type="entry name" value="Caudal_homeobox"/>
</dbReference>
<dbReference type="SUPFAM" id="SSF46689">
    <property type="entry name" value="Homeodomain-like"/>
    <property type="match status" value="1"/>
</dbReference>
<evidence type="ECO:0000256" key="2">
    <source>
        <dbReference type="ARBA" id="ARBA00010341"/>
    </source>
</evidence>
<evidence type="ECO:0000256" key="5">
    <source>
        <dbReference type="ARBA" id="ARBA00023155"/>
    </source>
</evidence>
<accession>A0A6F9D8C8</accession>
<feature type="compositionally biased region" description="Polar residues" evidence="9">
    <location>
        <begin position="9"/>
        <end position="21"/>
    </location>
</feature>
<dbReference type="InterPro" id="IPR020479">
    <property type="entry name" value="HD_metazoa"/>
</dbReference>
<evidence type="ECO:0000313" key="11">
    <source>
        <dbReference type="EMBL" id="CAB3229583.1"/>
    </source>
</evidence>
<evidence type="ECO:0000256" key="6">
    <source>
        <dbReference type="ARBA" id="ARBA00023242"/>
    </source>
</evidence>
<keyword evidence="5 7" id="KW-0371">Homeobox</keyword>
<dbReference type="InterPro" id="IPR009057">
    <property type="entry name" value="Homeodomain-like_sf"/>
</dbReference>
<dbReference type="FunFam" id="1.10.10.60:FF:000574">
    <property type="entry name" value="Homeobox protein CHOX-CAD2"/>
    <property type="match status" value="1"/>
</dbReference>
<dbReference type="GO" id="GO:0030154">
    <property type="term" value="P:cell differentiation"/>
    <property type="evidence" value="ECO:0007669"/>
    <property type="project" value="TreeGrafter"/>
</dbReference>
<evidence type="ECO:0000256" key="7">
    <source>
        <dbReference type="PROSITE-ProRule" id="PRU00108"/>
    </source>
</evidence>
<dbReference type="GO" id="GO:0000977">
    <property type="term" value="F:RNA polymerase II transcription regulatory region sequence-specific DNA binding"/>
    <property type="evidence" value="ECO:0007669"/>
    <property type="project" value="TreeGrafter"/>
</dbReference>
<feature type="region of interest" description="Disordered" evidence="9">
    <location>
        <begin position="269"/>
        <end position="312"/>
    </location>
</feature>
<dbReference type="InterPro" id="IPR001356">
    <property type="entry name" value="HD"/>
</dbReference>
<dbReference type="EMBL" id="LR783805">
    <property type="protein sequence ID" value="CAB3229583.1"/>
    <property type="molecule type" value="mRNA"/>
</dbReference>
<dbReference type="SMART" id="SM00389">
    <property type="entry name" value="HOX"/>
    <property type="match status" value="1"/>
</dbReference>
<dbReference type="PROSITE" id="PS00027">
    <property type="entry name" value="HOMEOBOX_1"/>
    <property type="match status" value="1"/>
</dbReference>
<dbReference type="PROSITE" id="PS50071">
    <property type="entry name" value="HOMEOBOX_2"/>
    <property type="match status" value="1"/>
</dbReference>
<keyword evidence="3" id="KW-0217">Developmental protein</keyword>
<dbReference type="GO" id="GO:0000981">
    <property type="term" value="F:DNA-binding transcription factor activity, RNA polymerase II-specific"/>
    <property type="evidence" value="ECO:0007669"/>
    <property type="project" value="InterPro"/>
</dbReference>
<organism evidence="11">
    <name type="scientific">Phallusia mammillata</name>
    <dbReference type="NCBI Taxonomy" id="59560"/>
    <lineage>
        <taxon>Eukaryota</taxon>
        <taxon>Metazoa</taxon>
        <taxon>Chordata</taxon>
        <taxon>Tunicata</taxon>
        <taxon>Ascidiacea</taxon>
        <taxon>Phlebobranchia</taxon>
        <taxon>Ascidiidae</taxon>
        <taxon>Phallusia</taxon>
    </lineage>
</organism>
<name>A0A6F9D8C8_9ASCI</name>
<evidence type="ECO:0000256" key="9">
    <source>
        <dbReference type="SAM" id="MobiDB-lite"/>
    </source>
</evidence>
<evidence type="ECO:0000256" key="8">
    <source>
        <dbReference type="RuleBase" id="RU000682"/>
    </source>
</evidence>
<comment type="similarity">
    <text evidence="2">Belongs to the Caudal homeobox family.</text>
</comment>
<dbReference type="Gene3D" id="1.10.10.60">
    <property type="entry name" value="Homeodomain-like"/>
    <property type="match status" value="1"/>
</dbReference>
<evidence type="ECO:0000256" key="1">
    <source>
        <dbReference type="ARBA" id="ARBA00004123"/>
    </source>
</evidence>
<keyword evidence="4 7" id="KW-0238">DNA-binding</keyword>
<dbReference type="InterPro" id="IPR017970">
    <property type="entry name" value="Homeobox_CS"/>
</dbReference>
<dbReference type="Pfam" id="PF00046">
    <property type="entry name" value="Homeodomain"/>
    <property type="match status" value="1"/>
</dbReference>
<keyword evidence="6 7" id="KW-0539">Nucleus</keyword>
<protein>
    <submittedName>
        <fullName evidence="11">Caudal homeoprotein</fullName>
    </submittedName>
</protein>
<dbReference type="GO" id="GO:0005634">
    <property type="term" value="C:nucleus"/>
    <property type="evidence" value="ECO:0007669"/>
    <property type="project" value="UniProtKB-SubCell"/>
</dbReference>
<evidence type="ECO:0000259" key="10">
    <source>
        <dbReference type="PROSITE" id="PS50071"/>
    </source>
</evidence>
<proteinExistence type="evidence at transcript level"/>
<comment type="subcellular location">
    <subcellularLocation>
        <location evidence="1 7 8">Nucleus</location>
    </subcellularLocation>
</comment>
<dbReference type="PANTHER" id="PTHR24332">
    <property type="entry name" value="HOMEOBOX PROTEIN CDX"/>
    <property type="match status" value="1"/>
</dbReference>
<sequence length="394" mass="43955">MLCYAIDQQKPTTGSPTNSDMYSHLHSDSTPVSSAAFFQSGYPNKLTQAPTYPNAEYAQPLRVPGEVSYPGTHLGQEYSNPFHLSQTGGHDITTTQTHWGGAGIYSNTNFQTMLGAPGGWDQMGSSFHPHAHIPAYTPTNHSPNAVNNGNGSPNAISTSTGIEYFTTPQNPATIPGAQLSSIPHEAMVQQRRPYEWINKNAYQNSQPQQGKTRTKDKYRVVYSDHQRLELEKEFRYSRYITIRRKAELAGQLCLSERQVKIWFQNRRAKERKANKKNTDKSDQSEQGEQDNIDDEETNTPMASSPPLVHDQLGHCAPTEQEEHYAPQANALHEMHKPRDSAIPQMSYSYLPHNYSGSLDVKPIVSDELSLMTSTTADVPNKQSVTNAATEHHLT</sequence>
<feature type="domain" description="Homeobox" evidence="10">
    <location>
        <begin position="213"/>
        <end position="273"/>
    </location>
</feature>
<gene>
    <name evidence="11" type="primary">Cdx</name>
</gene>
<reference evidence="11" key="1">
    <citation type="submission" date="2020-04" db="EMBL/GenBank/DDBJ databases">
        <authorList>
            <person name="Neveu A P."/>
        </authorList>
    </citation>
    <scope>NUCLEOTIDE SEQUENCE</scope>
    <source>
        <tissue evidence="11">Whole embryo</tissue>
    </source>
</reference>
<evidence type="ECO:0000256" key="4">
    <source>
        <dbReference type="ARBA" id="ARBA00023125"/>
    </source>
</evidence>
<evidence type="ECO:0000256" key="3">
    <source>
        <dbReference type="ARBA" id="ARBA00022473"/>
    </source>
</evidence>
<dbReference type="AlphaFoldDB" id="A0A6F9D8C8"/>
<dbReference type="GO" id="GO:0009948">
    <property type="term" value="P:anterior/posterior axis specification"/>
    <property type="evidence" value="ECO:0007669"/>
    <property type="project" value="TreeGrafter"/>
</dbReference>
<feature type="compositionally biased region" description="Acidic residues" evidence="9">
    <location>
        <begin position="285"/>
        <end position="297"/>
    </location>
</feature>
<feature type="region of interest" description="Disordered" evidence="9">
    <location>
        <begin position="1"/>
        <end position="26"/>
    </location>
</feature>